<reference evidence="2" key="1">
    <citation type="submission" date="2023-03" db="EMBL/GenBank/DDBJ databases">
        <title>Electrophorus voltai genome.</title>
        <authorList>
            <person name="Bian C."/>
        </authorList>
    </citation>
    <scope>NUCLEOTIDE SEQUENCE</scope>
    <source>
        <strain evidence="2">CB-2022</strain>
        <tissue evidence="2">Muscle</tissue>
    </source>
</reference>
<evidence type="ECO:0000313" key="3">
    <source>
        <dbReference type="Proteomes" id="UP001239994"/>
    </source>
</evidence>
<dbReference type="AlphaFoldDB" id="A0AAD8ZX44"/>
<organism evidence="2 3">
    <name type="scientific">Electrophorus voltai</name>
    <dbReference type="NCBI Taxonomy" id="2609070"/>
    <lineage>
        <taxon>Eukaryota</taxon>
        <taxon>Metazoa</taxon>
        <taxon>Chordata</taxon>
        <taxon>Craniata</taxon>
        <taxon>Vertebrata</taxon>
        <taxon>Euteleostomi</taxon>
        <taxon>Actinopterygii</taxon>
        <taxon>Neopterygii</taxon>
        <taxon>Teleostei</taxon>
        <taxon>Ostariophysi</taxon>
        <taxon>Gymnotiformes</taxon>
        <taxon>Gymnotoidei</taxon>
        <taxon>Gymnotidae</taxon>
        <taxon>Electrophorus</taxon>
    </lineage>
</organism>
<dbReference type="Proteomes" id="UP001239994">
    <property type="component" value="Unassembled WGS sequence"/>
</dbReference>
<protein>
    <submittedName>
        <fullName evidence="2">Uncharacterized protein</fullName>
    </submittedName>
</protein>
<feature type="region of interest" description="Disordered" evidence="1">
    <location>
        <begin position="50"/>
        <end position="216"/>
    </location>
</feature>
<feature type="compositionally biased region" description="Basic and acidic residues" evidence="1">
    <location>
        <begin position="133"/>
        <end position="150"/>
    </location>
</feature>
<proteinExistence type="predicted"/>
<name>A0AAD8ZX44_9TELE</name>
<evidence type="ECO:0000256" key="1">
    <source>
        <dbReference type="SAM" id="MobiDB-lite"/>
    </source>
</evidence>
<feature type="non-terminal residue" evidence="2">
    <location>
        <position position="216"/>
    </location>
</feature>
<comment type="caution">
    <text evidence="2">The sequence shown here is derived from an EMBL/GenBank/DDBJ whole genome shotgun (WGS) entry which is preliminary data.</text>
</comment>
<accession>A0AAD8ZX44</accession>
<evidence type="ECO:0000313" key="2">
    <source>
        <dbReference type="EMBL" id="KAK1806680.1"/>
    </source>
</evidence>
<keyword evidence="3" id="KW-1185">Reference proteome</keyword>
<dbReference type="EMBL" id="JAROKS010000001">
    <property type="protein sequence ID" value="KAK1806680.1"/>
    <property type="molecule type" value="Genomic_DNA"/>
</dbReference>
<gene>
    <name evidence="2" type="ORF">P4O66_005181</name>
</gene>
<feature type="non-terminal residue" evidence="2">
    <location>
        <position position="1"/>
    </location>
</feature>
<sequence length="216" mass="23543">TDPGAEAGEAYRTPVGDLNWYNHFQYSEPDSVDSYCPAERPSLILASLQGTTGREEPAEQFWGGPVYGPGSNGTESCGEQPDQEDRYSEMDSAGLYDPYLDDHMGDTEYGETEECSDVCLQSERGSDGYAKSSDSKEPPAPKAPPRERRPGVSWRTQAAIREALLSNMDTPPPEARSSRAYAPTPKPRTGKKAAAPVPELGQSPLPRLARDTSRQD</sequence>